<keyword evidence="1" id="KW-1133">Transmembrane helix</keyword>
<organism evidence="2 3">
    <name type="scientific">Sediminibacillus dalangtanensis</name>
    <dbReference type="NCBI Taxonomy" id="2729421"/>
    <lineage>
        <taxon>Bacteria</taxon>
        <taxon>Bacillati</taxon>
        <taxon>Bacillota</taxon>
        <taxon>Bacilli</taxon>
        <taxon>Bacillales</taxon>
        <taxon>Bacillaceae</taxon>
        <taxon>Sediminibacillus</taxon>
    </lineage>
</organism>
<reference evidence="2 3" key="1">
    <citation type="submission" date="2019-12" db="EMBL/GenBank/DDBJ databases">
        <title>The whole genome sequencing of a strain isolated from a Mars analog, Dalangtan Playa.</title>
        <authorList>
            <person name="Huang T."/>
        </authorList>
    </citation>
    <scope>NUCLEOTIDE SEQUENCE [LARGE SCALE GENOMIC DNA]</scope>
    <source>
        <strain evidence="2 3">DP4-553-S</strain>
    </source>
</reference>
<evidence type="ECO:0000313" key="2">
    <source>
        <dbReference type="EMBL" id="QTM99963.1"/>
    </source>
</evidence>
<evidence type="ECO:0008006" key="4">
    <source>
        <dbReference type="Google" id="ProtNLM"/>
    </source>
</evidence>
<keyword evidence="1" id="KW-0812">Transmembrane</keyword>
<dbReference type="Proteomes" id="UP000665043">
    <property type="component" value="Chromosome"/>
</dbReference>
<evidence type="ECO:0000313" key="3">
    <source>
        <dbReference type="Proteomes" id="UP000665043"/>
    </source>
</evidence>
<accession>A0ABX7VTV5</accession>
<protein>
    <recommendedName>
        <fullName evidence="4">Tfp pilus assembly protein PilN</fullName>
    </recommendedName>
</protein>
<sequence>MTVEINFIAQSKKKRFVPVIAVLLLVFLVACTGLLYWQRSYIDSQVDDMQVQWKKNNTALNDRTGSHNLQRQRNELAERVQTVETALFSQRDLMEDITSLLPENDYLSNFVYDQIDGVKLIMEADSLSGAAAFSEALTNQPYIEESSLIDVYPQETKEGQIYQTSFRFKVDPERFKEVMGDGE</sequence>
<keyword evidence="3" id="KW-1185">Reference proteome</keyword>
<feature type="transmembrane region" description="Helical" evidence="1">
    <location>
        <begin position="16"/>
        <end position="37"/>
    </location>
</feature>
<evidence type="ECO:0000256" key="1">
    <source>
        <dbReference type="SAM" id="Phobius"/>
    </source>
</evidence>
<name>A0ABX7VTV5_9BACI</name>
<keyword evidence="1" id="KW-0472">Membrane</keyword>
<proteinExistence type="predicted"/>
<dbReference type="RefSeq" id="WP_209365120.1">
    <property type="nucleotide sequence ID" value="NZ_CP046956.1"/>
</dbReference>
<gene>
    <name evidence="2" type="ORF">ERJ70_12075</name>
</gene>
<dbReference type="EMBL" id="CP046956">
    <property type="protein sequence ID" value="QTM99963.1"/>
    <property type="molecule type" value="Genomic_DNA"/>
</dbReference>